<dbReference type="GO" id="GO:0005929">
    <property type="term" value="C:cilium"/>
    <property type="evidence" value="ECO:0007669"/>
    <property type="project" value="UniProtKB-SubCell"/>
</dbReference>
<dbReference type="PANTHER" id="PTHR14920:SF0">
    <property type="entry name" value="WD REPEAT DOMAIN 19"/>
    <property type="match status" value="1"/>
</dbReference>
<comment type="subcellular location">
    <subcellularLocation>
        <location evidence="1">Cell projection</location>
        <location evidence="1">Cilium</location>
    </subcellularLocation>
</comment>
<evidence type="ECO:0000313" key="9">
    <source>
        <dbReference type="EMBL" id="ACO61236.1"/>
    </source>
</evidence>
<keyword evidence="3" id="KW-0677">Repeat</keyword>
<dbReference type="InterPro" id="IPR011990">
    <property type="entry name" value="TPR-like_helical_dom_sf"/>
</dbReference>
<evidence type="ECO:0000256" key="1">
    <source>
        <dbReference type="ARBA" id="ARBA00004138"/>
    </source>
</evidence>
<dbReference type="RefSeq" id="XP_002499978.1">
    <property type="nucleotide sequence ID" value="XM_002499932.1"/>
</dbReference>
<keyword evidence="5" id="KW-0966">Cell projection</keyword>
<dbReference type="InParanoid" id="C1E043"/>
<dbReference type="Pfam" id="PF23389">
    <property type="entry name" value="Beta-prop_WDR19_1st"/>
    <property type="match status" value="1"/>
</dbReference>
<gene>
    <name evidence="9" type="ORF">MICPUN_78707</name>
</gene>
<dbReference type="eggNOG" id="KOG2247">
    <property type="taxonomic scope" value="Eukaryota"/>
</dbReference>
<evidence type="ECO:0000256" key="3">
    <source>
        <dbReference type="ARBA" id="ARBA00022737"/>
    </source>
</evidence>
<dbReference type="SUPFAM" id="SSF82171">
    <property type="entry name" value="DPP6 N-terminal domain-like"/>
    <property type="match status" value="1"/>
</dbReference>
<dbReference type="InterPro" id="IPR039468">
    <property type="entry name" value="WDR19_WD40_rpt"/>
</dbReference>
<dbReference type="STRING" id="296587.C1E043"/>
<dbReference type="GeneID" id="8241172"/>
<dbReference type="Pfam" id="PF15911">
    <property type="entry name" value="Beta-prop_WDR19_2nd"/>
    <property type="match status" value="1"/>
</dbReference>
<dbReference type="InterPro" id="IPR057855">
    <property type="entry name" value="Beta-prop_WDR19_1st"/>
</dbReference>
<evidence type="ECO:0000259" key="6">
    <source>
        <dbReference type="Pfam" id="PF15911"/>
    </source>
</evidence>
<evidence type="ECO:0000259" key="8">
    <source>
        <dbReference type="Pfam" id="PF24762"/>
    </source>
</evidence>
<sequence>MAKELTHIAWDPQGHVLSVGTAKGNLLLYDTRIGKTMSIMGKHTKGITCGAWSADGRLALGGDDKQITVSLGNGDTEFQLAVKDKPKELQFAPEASSGGSLAATKRLNQISATLLGGLSSIYLYRLGEFGEDPPDIRNPAELRFDPYYGKIKSHHWAGAGYLVVCFDSGQCVLCRMEGGEMEQELCNLQPFTGAAAMAMKTAFCADVGRLAVFSGPTVKMIDVSNGDLTENTGDALEFSVNCEVTCLGWSMEGQVLTVATSDGELYTFLASLPNLCRAFGDRCAYLTSLLEVTVADISLNKLRAVAIDQEPVFLALGHQHVAAGMNNQAWFYRVGPPEEGLEYPPERVNQREYMGSVDEVSMNDTLAAVRSEGRVNVHVIEHNDDPTESMDFQLPAADITSAAMTRDFLVYGTASGNIVYYYLPGKTAVSEYRHEVEGVECGIVKVYPNQLGTRCAFIGFDGVAMVYNPVSNQSYPMPEVGSTVQAILWDVHDPNTVVVATGAEFQVYTFADVTINGSMVEAVGSHPQMPGAFPVLFSLGKVTCQVPGGRIHTELLSTHAPLVDPERPTNGDRGRDRFVAALNMNRLQDAWEVAAQMQMPEMWEQLAHRAMTHMEIEFAIRVYRFVGDASMVMSLERLEHIEDKDMLAGNILILFERDDCYDMAQELFLRSGRPQAALEMRKDLKHWEEALELAKTADPGQLDDICREYAGVLESRGEHDAALELYERAVKYPDQSDKELARGNAGIARCLLHLGDVRRGKIIALDSGSEQLCRECADICEKLQQHEDAAQLYERGGEYEKAAAIYIDTKLFHLARPIMQKVSTPKLHARYARAKENEGKLKEAADAYELARDFDSVVRLQLEHLGDPDKAFALVRMSRSVDGALMCAKWCKGEGDAAAAIEFLLIGRKVDEAFQLARERGEMDLFVTSLGDGGTPEEYRRLAKFFENENDRARAGDMYAACGERAAAVGAYLRDADKPGVLDKAIDVVGEARDDSLTSTLVDYLMGESDGVPKDANYLFRLHIALRDYDAAAKTTVLIARQEQEMGNYKMAHRQLFDAHRELTGEGRRPPPELTESLMLLHSYALVKLRVKRKDHTGAARLLRRVASSIDKFPAHVVPILTSTVIECQRAGLKRSALEFATRLMQPEHRKQIAEAYKRKIETIVRKPDRTEAEAEASPCPMCDATGSEWDLTCDSCSGVIPYCVATGKRVRVGEWARCPECLFPCNAGDYVDVVAQEKACPMCSREVSLSAVHPLDDPLATIGRGSKVMNEANGVHGMNEE</sequence>
<evidence type="ECO:0000313" key="10">
    <source>
        <dbReference type="Proteomes" id="UP000002009"/>
    </source>
</evidence>
<protein>
    <submittedName>
        <fullName evidence="9">Uncharacterized protein</fullName>
    </submittedName>
</protein>
<dbReference type="GO" id="GO:0060271">
    <property type="term" value="P:cilium assembly"/>
    <property type="evidence" value="ECO:0007669"/>
    <property type="project" value="TreeGrafter"/>
</dbReference>
<dbReference type="InterPro" id="IPR015943">
    <property type="entry name" value="WD40/YVTN_repeat-like_dom_sf"/>
</dbReference>
<dbReference type="SUPFAM" id="SSF69322">
    <property type="entry name" value="Tricorn protease domain 2"/>
    <property type="match status" value="1"/>
</dbReference>
<feature type="domain" description="IF140/IFT172/WDR19 TPR" evidence="8">
    <location>
        <begin position="587"/>
        <end position="729"/>
    </location>
</feature>
<feature type="domain" description="WDR19 first beta-propeller" evidence="7">
    <location>
        <begin position="3"/>
        <end position="263"/>
    </location>
</feature>
<accession>C1E043</accession>
<dbReference type="InterPro" id="IPR056168">
    <property type="entry name" value="TPR_IF140/IFT172/WDR19"/>
</dbReference>
<reference evidence="9 10" key="1">
    <citation type="journal article" date="2009" name="Science">
        <title>Green evolution and dynamic adaptations revealed by genomes of the marine picoeukaryotes Micromonas.</title>
        <authorList>
            <person name="Worden A.Z."/>
            <person name="Lee J.H."/>
            <person name="Mock T."/>
            <person name="Rouze P."/>
            <person name="Simmons M.P."/>
            <person name="Aerts A.L."/>
            <person name="Allen A.E."/>
            <person name="Cuvelier M.L."/>
            <person name="Derelle E."/>
            <person name="Everett M.V."/>
            <person name="Foulon E."/>
            <person name="Grimwood J."/>
            <person name="Gundlach H."/>
            <person name="Henrissat B."/>
            <person name="Napoli C."/>
            <person name="McDonald S.M."/>
            <person name="Parker M.S."/>
            <person name="Rombauts S."/>
            <person name="Salamov A."/>
            <person name="Von Dassow P."/>
            <person name="Badger J.H."/>
            <person name="Coutinho P.M."/>
            <person name="Demir E."/>
            <person name="Dubchak I."/>
            <person name="Gentemann C."/>
            <person name="Eikrem W."/>
            <person name="Gready J.E."/>
            <person name="John U."/>
            <person name="Lanier W."/>
            <person name="Lindquist E.A."/>
            <person name="Lucas S."/>
            <person name="Mayer K.F."/>
            <person name="Moreau H."/>
            <person name="Not F."/>
            <person name="Otillar R."/>
            <person name="Panaud O."/>
            <person name="Pangilinan J."/>
            <person name="Paulsen I."/>
            <person name="Piegu B."/>
            <person name="Poliakov A."/>
            <person name="Robbens S."/>
            <person name="Schmutz J."/>
            <person name="Toulza E."/>
            <person name="Wyss T."/>
            <person name="Zelensky A."/>
            <person name="Zhou K."/>
            <person name="Armbrust E.V."/>
            <person name="Bhattacharya D."/>
            <person name="Goodenough U.W."/>
            <person name="Van de Peer Y."/>
            <person name="Grigoriev I.V."/>
        </authorList>
    </citation>
    <scope>NUCLEOTIDE SEQUENCE [LARGE SCALE GENOMIC DNA]</scope>
    <source>
        <strain evidence="10">RCC299 / NOUM17</strain>
    </source>
</reference>
<feature type="domain" description="WDR19 WD40 repeat" evidence="6">
    <location>
        <begin position="283"/>
        <end position="559"/>
    </location>
</feature>
<proteinExistence type="predicted"/>
<dbReference type="InterPro" id="IPR040379">
    <property type="entry name" value="WDR19/dyf-2"/>
</dbReference>
<feature type="domain" description="IF140/IFT172/WDR19 TPR" evidence="8">
    <location>
        <begin position="775"/>
        <end position="1007"/>
    </location>
</feature>
<dbReference type="Pfam" id="PF24762">
    <property type="entry name" value="TPR_IF140-IFT172"/>
    <property type="match status" value="2"/>
</dbReference>
<organism evidence="9 10">
    <name type="scientific">Micromonas commoda (strain RCC299 / NOUM17 / CCMP2709)</name>
    <name type="common">Picoplanktonic green alga</name>
    <dbReference type="NCBI Taxonomy" id="296587"/>
    <lineage>
        <taxon>Eukaryota</taxon>
        <taxon>Viridiplantae</taxon>
        <taxon>Chlorophyta</taxon>
        <taxon>Mamiellophyceae</taxon>
        <taxon>Mamiellales</taxon>
        <taxon>Mamiellaceae</taxon>
        <taxon>Micromonas</taxon>
    </lineage>
</organism>
<dbReference type="Gene3D" id="1.25.40.470">
    <property type="match status" value="2"/>
</dbReference>
<evidence type="ECO:0000259" key="7">
    <source>
        <dbReference type="Pfam" id="PF23389"/>
    </source>
</evidence>
<dbReference type="SUPFAM" id="SSF48452">
    <property type="entry name" value="TPR-like"/>
    <property type="match status" value="1"/>
</dbReference>
<keyword evidence="4" id="KW-0969">Cilium</keyword>
<dbReference type="GO" id="GO:0035721">
    <property type="term" value="P:intraciliary retrograde transport"/>
    <property type="evidence" value="ECO:0007669"/>
    <property type="project" value="InterPro"/>
</dbReference>
<dbReference type="Gene3D" id="2.130.10.10">
    <property type="entry name" value="YVTN repeat-like/Quinoprotein amine dehydrogenase"/>
    <property type="match status" value="2"/>
</dbReference>
<name>C1E043_MICCC</name>
<dbReference type="OMA" id="NDMLTHT"/>
<dbReference type="KEGG" id="mis:MICPUN_78707"/>
<keyword evidence="2" id="KW-0853">WD repeat</keyword>
<dbReference type="EMBL" id="CP001323">
    <property type="protein sequence ID" value="ACO61236.1"/>
    <property type="molecule type" value="Genomic_DNA"/>
</dbReference>
<dbReference type="OrthoDB" id="10250638at2759"/>
<keyword evidence="10" id="KW-1185">Reference proteome</keyword>
<evidence type="ECO:0000256" key="2">
    <source>
        <dbReference type="ARBA" id="ARBA00022574"/>
    </source>
</evidence>
<evidence type="ECO:0000256" key="4">
    <source>
        <dbReference type="ARBA" id="ARBA00023069"/>
    </source>
</evidence>
<dbReference type="GO" id="GO:0030991">
    <property type="term" value="C:intraciliary transport particle A"/>
    <property type="evidence" value="ECO:0007669"/>
    <property type="project" value="TreeGrafter"/>
</dbReference>
<evidence type="ECO:0000256" key="5">
    <source>
        <dbReference type="ARBA" id="ARBA00023273"/>
    </source>
</evidence>
<dbReference type="PANTHER" id="PTHR14920">
    <property type="entry name" value="OSMOTIC AVOIDANCE ABNORMAL PROTEIN 1/WD REPEAT MEMBRANE PROTEIN"/>
    <property type="match status" value="1"/>
</dbReference>
<dbReference type="Proteomes" id="UP000002009">
    <property type="component" value="Chromosome 2"/>
</dbReference>